<organism evidence="2">
    <name type="scientific">uncultured Avibacterium sp</name>
    <dbReference type="NCBI Taxonomy" id="1936169"/>
    <lineage>
        <taxon>Bacteria</taxon>
        <taxon>Pseudomonadati</taxon>
        <taxon>Pseudomonadota</taxon>
        <taxon>Gammaproteobacteria</taxon>
        <taxon>Pasteurellales</taxon>
        <taxon>Pasteurellaceae</taxon>
        <taxon>Avibacterium</taxon>
        <taxon>environmental samples</taxon>
    </lineage>
</organism>
<dbReference type="AlphaFoldDB" id="A0A486XDD5"/>
<dbReference type="SUPFAM" id="SSF47413">
    <property type="entry name" value="lambda repressor-like DNA-binding domains"/>
    <property type="match status" value="1"/>
</dbReference>
<dbReference type="InterPro" id="IPR001387">
    <property type="entry name" value="Cro/C1-type_HTH"/>
</dbReference>
<dbReference type="Gene3D" id="1.10.260.40">
    <property type="entry name" value="lambda repressor-like DNA-binding domains"/>
    <property type="match status" value="1"/>
</dbReference>
<evidence type="ECO:0000313" key="2">
    <source>
        <dbReference type="EMBL" id="VGM96249.1"/>
    </source>
</evidence>
<protein>
    <submittedName>
        <fullName evidence="2">Helix-turn-helix domain</fullName>
    </submittedName>
</protein>
<name>A0A486XDD5_9PAST</name>
<dbReference type="InterPro" id="IPR010982">
    <property type="entry name" value="Lambda_DNA-bd_dom_sf"/>
</dbReference>
<evidence type="ECO:0000259" key="1">
    <source>
        <dbReference type="PROSITE" id="PS50943"/>
    </source>
</evidence>
<dbReference type="EMBL" id="CAAHDN010000018">
    <property type="protein sequence ID" value="VGM96249.1"/>
    <property type="molecule type" value="Genomic_DNA"/>
</dbReference>
<dbReference type="PROSITE" id="PS50943">
    <property type="entry name" value="HTH_CROC1"/>
    <property type="match status" value="1"/>
</dbReference>
<dbReference type="SMART" id="SM00530">
    <property type="entry name" value="HTH_XRE"/>
    <property type="match status" value="1"/>
</dbReference>
<dbReference type="CDD" id="cd00093">
    <property type="entry name" value="HTH_XRE"/>
    <property type="match status" value="1"/>
</dbReference>
<proteinExistence type="predicted"/>
<sequence>MFETTNIRAEIGSRLKEEREKLKLNQEVMGAIGGVRKQAQLKYESGTSCPSADYLYEISKIGVDILYVVQGTRANTAISEEELLLLHKFRNADPAVRKFMLYGGESTAIGQNFEGEITGGQFGIINHYKE</sequence>
<reference evidence="2" key="1">
    <citation type="submission" date="2019-03" db="EMBL/GenBank/DDBJ databases">
        <authorList>
            <consortium name="Pathogen Informatics"/>
        </authorList>
    </citation>
    <scope>NUCLEOTIDE SEQUENCE</scope>
    <source>
        <strain evidence="2">Unknown</strain>
    </source>
</reference>
<gene>
    <name evidence="2" type="ORF">NCTC4101_01664</name>
</gene>
<feature type="domain" description="HTH cro/C1-type" evidence="1">
    <location>
        <begin position="15"/>
        <end position="68"/>
    </location>
</feature>
<dbReference type="GO" id="GO:0003677">
    <property type="term" value="F:DNA binding"/>
    <property type="evidence" value="ECO:0007669"/>
    <property type="project" value="InterPro"/>
</dbReference>
<accession>A0A486XDD5</accession>
<dbReference type="Pfam" id="PF01381">
    <property type="entry name" value="HTH_3"/>
    <property type="match status" value="1"/>
</dbReference>